<protein>
    <submittedName>
        <fullName evidence="1">Uncharacterized protein</fullName>
    </submittedName>
</protein>
<sequence length="71" mass="8284">MKIWKEDIGYLSLQIWIDTGEIERNNLFVRGPPLLLRPIITVQWRICQINGSKPESQAIQEKKEGGEDAYR</sequence>
<evidence type="ECO:0000313" key="2">
    <source>
        <dbReference type="Proteomes" id="UP001374584"/>
    </source>
</evidence>
<dbReference type="Proteomes" id="UP001374584">
    <property type="component" value="Unassembled WGS sequence"/>
</dbReference>
<organism evidence="1 2">
    <name type="scientific">Phaseolus coccineus</name>
    <name type="common">Scarlet runner bean</name>
    <name type="synonym">Phaseolus multiflorus</name>
    <dbReference type="NCBI Taxonomy" id="3886"/>
    <lineage>
        <taxon>Eukaryota</taxon>
        <taxon>Viridiplantae</taxon>
        <taxon>Streptophyta</taxon>
        <taxon>Embryophyta</taxon>
        <taxon>Tracheophyta</taxon>
        <taxon>Spermatophyta</taxon>
        <taxon>Magnoliopsida</taxon>
        <taxon>eudicotyledons</taxon>
        <taxon>Gunneridae</taxon>
        <taxon>Pentapetalae</taxon>
        <taxon>rosids</taxon>
        <taxon>fabids</taxon>
        <taxon>Fabales</taxon>
        <taxon>Fabaceae</taxon>
        <taxon>Papilionoideae</taxon>
        <taxon>50 kb inversion clade</taxon>
        <taxon>NPAAA clade</taxon>
        <taxon>indigoferoid/millettioid clade</taxon>
        <taxon>Phaseoleae</taxon>
        <taxon>Phaseolus</taxon>
    </lineage>
</organism>
<dbReference type="EMBL" id="JAYMYR010000011">
    <property type="protein sequence ID" value="KAK7332410.1"/>
    <property type="molecule type" value="Genomic_DNA"/>
</dbReference>
<gene>
    <name evidence="1" type="ORF">VNO80_29161</name>
</gene>
<reference evidence="1 2" key="1">
    <citation type="submission" date="2024-01" db="EMBL/GenBank/DDBJ databases">
        <title>The genomes of 5 underutilized Papilionoideae crops provide insights into root nodulation and disease resistanc.</title>
        <authorList>
            <person name="Jiang F."/>
        </authorList>
    </citation>
    <scope>NUCLEOTIDE SEQUENCE [LARGE SCALE GENOMIC DNA]</scope>
    <source>
        <strain evidence="1">JINMINGXINNONG_FW02</strain>
        <tissue evidence="1">Leaves</tissue>
    </source>
</reference>
<comment type="caution">
    <text evidence="1">The sequence shown here is derived from an EMBL/GenBank/DDBJ whole genome shotgun (WGS) entry which is preliminary data.</text>
</comment>
<evidence type="ECO:0000313" key="1">
    <source>
        <dbReference type="EMBL" id="KAK7332410.1"/>
    </source>
</evidence>
<name>A0AAN9LAE8_PHACN</name>
<keyword evidence="2" id="KW-1185">Reference proteome</keyword>
<dbReference type="AlphaFoldDB" id="A0AAN9LAE8"/>
<proteinExistence type="predicted"/>
<accession>A0AAN9LAE8</accession>